<evidence type="ECO:0000259" key="1">
    <source>
        <dbReference type="Pfam" id="PF21789"/>
    </source>
</evidence>
<sequence>MDNFTKMYHDYVECGYLNYILSYKFSQDHLETFFSWERGLKANHLVLCGIKGKTENLTNVFVLCLKTSKIHDVPHEININLSSGNNNSINTCLCSCKAGAEQKCKHIKKSNELT</sequence>
<evidence type="ECO:0000313" key="2">
    <source>
        <dbReference type="EMBL" id="KAL1490121.1"/>
    </source>
</evidence>
<dbReference type="Proteomes" id="UP001566132">
    <property type="component" value="Unassembled WGS sequence"/>
</dbReference>
<keyword evidence="3" id="KW-1185">Reference proteome</keyword>
<comment type="caution">
    <text evidence="2">The sequence shown here is derived from an EMBL/GenBank/DDBJ whole genome shotgun (WGS) entry which is preliminary data.</text>
</comment>
<dbReference type="InterPro" id="IPR048367">
    <property type="entry name" value="TNP-like_RNaseH_C"/>
</dbReference>
<feature type="domain" description="Transposable element P transposase-like RNase H C-terminal" evidence="1">
    <location>
        <begin position="23"/>
        <end position="35"/>
    </location>
</feature>
<dbReference type="Pfam" id="PF21789">
    <property type="entry name" value="TNP-like_RNaseH_C"/>
    <property type="match status" value="1"/>
</dbReference>
<protein>
    <recommendedName>
        <fullName evidence="1">Transposable element P transposase-like RNase H C-terminal domain-containing protein</fullName>
    </recommendedName>
</protein>
<organism evidence="2 3">
    <name type="scientific">Hypothenemus hampei</name>
    <name type="common">Coffee berry borer</name>
    <dbReference type="NCBI Taxonomy" id="57062"/>
    <lineage>
        <taxon>Eukaryota</taxon>
        <taxon>Metazoa</taxon>
        <taxon>Ecdysozoa</taxon>
        <taxon>Arthropoda</taxon>
        <taxon>Hexapoda</taxon>
        <taxon>Insecta</taxon>
        <taxon>Pterygota</taxon>
        <taxon>Neoptera</taxon>
        <taxon>Endopterygota</taxon>
        <taxon>Coleoptera</taxon>
        <taxon>Polyphaga</taxon>
        <taxon>Cucujiformia</taxon>
        <taxon>Curculionidae</taxon>
        <taxon>Scolytinae</taxon>
        <taxon>Hypothenemus</taxon>
    </lineage>
</organism>
<reference evidence="2 3" key="1">
    <citation type="submission" date="2024-05" db="EMBL/GenBank/DDBJ databases">
        <title>Genetic variation in Jamaican populations of the coffee berry borer (Hypothenemus hampei).</title>
        <authorList>
            <person name="Errbii M."/>
            <person name="Myrie A."/>
        </authorList>
    </citation>
    <scope>NUCLEOTIDE SEQUENCE [LARGE SCALE GENOMIC DNA]</scope>
    <source>
        <strain evidence="2">JA-Hopewell-2020-01-JO</strain>
        <tissue evidence="2">Whole body</tissue>
    </source>
</reference>
<evidence type="ECO:0000313" key="3">
    <source>
        <dbReference type="Proteomes" id="UP001566132"/>
    </source>
</evidence>
<dbReference type="EMBL" id="JBDJPC010000010">
    <property type="protein sequence ID" value="KAL1490121.1"/>
    <property type="molecule type" value="Genomic_DNA"/>
</dbReference>
<name>A0ABD1EAH6_HYPHA</name>
<proteinExistence type="predicted"/>
<gene>
    <name evidence="2" type="ORF">ABEB36_012862</name>
</gene>
<accession>A0ABD1EAH6</accession>
<dbReference type="AlphaFoldDB" id="A0ABD1EAH6"/>